<dbReference type="EMBL" id="LLXL01000131">
    <property type="protein sequence ID" value="PKK77388.1"/>
    <property type="molecule type" value="Genomic_DNA"/>
</dbReference>
<dbReference type="VEuPathDB" id="FungiDB:RhiirA1_493925"/>
<dbReference type="SUPFAM" id="SSF56112">
    <property type="entry name" value="Protein kinase-like (PK-like)"/>
    <property type="match status" value="1"/>
</dbReference>
<evidence type="ECO:0000259" key="10">
    <source>
        <dbReference type="PROSITE" id="PS50011"/>
    </source>
</evidence>
<dbReference type="AlphaFoldDB" id="A0A2N1NU14"/>
<dbReference type="FunFam" id="3.30.200.20:FF:000306">
    <property type="entry name" value="IKS protein kinase"/>
    <property type="match status" value="1"/>
</dbReference>
<keyword evidence="4" id="KW-0547">Nucleotide-binding</keyword>
<dbReference type="InterPro" id="IPR050339">
    <property type="entry name" value="CC_SR_Kinase"/>
</dbReference>
<proteinExistence type="inferred from homology"/>
<evidence type="ECO:0000256" key="3">
    <source>
        <dbReference type="ARBA" id="ARBA00022679"/>
    </source>
</evidence>
<name>A0A2N1NU14_9GLOM</name>
<dbReference type="VEuPathDB" id="FungiDB:RhiirFUN_020247"/>
<feature type="domain" description="Protein kinase" evidence="10">
    <location>
        <begin position="236"/>
        <end position="571"/>
    </location>
</feature>
<dbReference type="PROSITE" id="PS00108">
    <property type="entry name" value="PROTEIN_KINASE_ST"/>
    <property type="match status" value="1"/>
</dbReference>
<evidence type="ECO:0000256" key="9">
    <source>
        <dbReference type="ARBA" id="ARBA00048679"/>
    </source>
</evidence>
<comment type="similarity">
    <text evidence="7">Belongs to the protein kinase superfamily. Ser/Thr protein kinase family. GCN2 subfamily.</text>
</comment>
<evidence type="ECO:0000256" key="5">
    <source>
        <dbReference type="ARBA" id="ARBA00022777"/>
    </source>
</evidence>
<dbReference type="GO" id="GO:0005524">
    <property type="term" value="F:ATP binding"/>
    <property type="evidence" value="ECO:0007669"/>
    <property type="project" value="UniProtKB-KW"/>
</dbReference>
<dbReference type="PANTHER" id="PTHR11042:SF138">
    <property type="entry name" value="SERINE_THREONINE-PROTEIN KINASE IKS1-RELATED"/>
    <property type="match status" value="1"/>
</dbReference>
<dbReference type="Proteomes" id="UP000233469">
    <property type="component" value="Unassembled WGS sequence"/>
</dbReference>
<organism evidence="11 12">
    <name type="scientific">Rhizophagus irregularis</name>
    <dbReference type="NCBI Taxonomy" id="588596"/>
    <lineage>
        <taxon>Eukaryota</taxon>
        <taxon>Fungi</taxon>
        <taxon>Fungi incertae sedis</taxon>
        <taxon>Mucoromycota</taxon>
        <taxon>Glomeromycotina</taxon>
        <taxon>Glomeromycetes</taxon>
        <taxon>Glomerales</taxon>
        <taxon>Glomeraceae</taxon>
        <taxon>Rhizophagus</taxon>
    </lineage>
</organism>
<comment type="caution">
    <text evidence="11">The sequence shown here is derived from an EMBL/GenBank/DDBJ whole genome shotgun (WGS) entry which is preliminary data.</text>
</comment>
<keyword evidence="3" id="KW-0808">Transferase</keyword>
<keyword evidence="2" id="KW-0723">Serine/threonine-protein kinase</keyword>
<evidence type="ECO:0000313" key="12">
    <source>
        <dbReference type="Proteomes" id="UP000233469"/>
    </source>
</evidence>
<evidence type="ECO:0000313" key="11">
    <source>
        <dbReference type="EMBL" id="PKK77388.1"/>
    </source>
</evidence>
<comment type="catalytic activity">
    <reaction evidence="8">
        <text>L-threonyl-[protein] + ATP = O-phospho-L-threonyl-[protein] + ADP + H(+)</text>
        <dbReference type="Rhea" id="RHEA:46608"/>
        <dbReference type="Rhea" id="RHEA-COMP:11060"/>
        <dbReference type="Rhea" id="RHEA-COMP:11605"/>
        <dbReference type="ChEBI" id="CHEBI:15378"/>
        <dbReference type="ChEBI" id="CHEBI:30013"/>
        <dbReference type="ChEBI" id="CHEBI:30616"/>
        <dbReference type="ChEBI" id="CHEBI:61977"/>
        <dbReference type="ChEBI" id="CHEBI:456216"/>
        <dbReference type="EC" id="2.7.11.1"/>
    </reaction>
</comment>
<dbReference type="InterPro" id="IPR000719">
    <property type="entry name" value="Prot_kinase_dom"/>
</dbReference>
<dbReference type="GO" id="GO:0004674">
    <property type="term" value="F:protein serine/threonine kinase activity"/>
    <property type="evidence" value="ECO:0007669"/>
    <property type="project" value="UniProtKB-KW"/>
</dbReference>
<evidence type="ECO:0000256" key="2">
    <source>
        <dbReference type="ARBA" id="ARBA00022527"/>
    </source>
</evidence>
<dbReference type="Gene3D" id="1.10.510.10">
    <property type="entry name" value="Transferase(Phosphotransferase) domain 1"/>
    <property type="match status" value="1"/>
</dbReference>
<evidence type="ECO:0000256" key="6">
    <source>
        <dbReference type="ARBA" id="ARBA00022840"/>
    </source>
</evidence>
<sequence>MKSRKNSKNLQNVLLTHDEVDSENSDKITMIFPSAQPCTIEPFEPPPGKIIRSRRNTFTYGQVGEGSTSHSSTIYDSGIDSHNELVPYSKEWTVILRNENAGQLVLYNTTNRRVSVRRLPPRNDPLSSQSQVLTTSPACFICGRPYETANHMSSTLNPDFMHRNYFRLLGNSESIQPEVSPIIGQSTFSTHTVSSHSFAESSTTTTTSSSSINSDFETHSNLSQNSFNQGYYERFFIEEKKLGRGFRGSVYLCKHILDNVHLGEYAIKKVAVGDNHSWLVRMLREVHLLEKLHHPNIVDYKHAWLEYHQLTNFGPQVPCLFILMECANGGNLEEYIKEQSSTQHDSEEVNLSAKERLLRTRRMRQAHEQSTTNPNNVPKKRYLELPEIWSLFIDICEGLAHLHRHGIVHRDLKPSNLLLQYDEEENSIPRVLISDFGECEILDQLSERDRTGATGTLEFMAPELLTVDENGKYYKEYSQKSDMWSLGMVLYYLCYSRLPYYQVDDVDLLKQEILHFKSVSFPENNNFFTSSSRKIPQQLRNLIKRLLSWNKKSRPSCDEILKSVEDIRPTFAKNVYNETPVSLPNEEYVTSSSSAPISTNNSTTTTRMTSSKVGLNTHHIISESVISSDVSSSESIESIGNNDETTNLRKRKKVAEKVHIARESEGSSTSGIEDVEQISSIFKNGQIHDNQAAIVRAIPPRDSLYHVTYYLELISSRIFEGGWWKFLKLIIVIIKIATCVTPCSPYSPTPWVLYPVIIFAIIDLYTKRVTFSFALFLLHVTWISIFKIGGNLCKVGSKGF</sequence>
<dbReference type="SMART" id="SM00220">
    <property type="entry name" value="S_TKc"/>
    <property type="match status" value="1"/>
</dbReference>
<keyword evidence="6" id="KW-0067">ATP-binding</keyword>
<dbReference type="VEuPathDB" id="FungiDB:FUN_013221"/>
<reference evidence="11 12" key="1">
    <citation type="submission" date="2016-04" db="EMBL/GenBank/DDBJ databases">
        <title>Genome analyses suggest a sexual origin of heterokaryosis in a supposedly ancient asexual fungus.</title>
        <authorList>
            <person name="Ropars J."/>
            <person name="Sedzielewska K."/>
            <person name="Noel J."/>
            <person name="Charron P."/>
            <person name="Farinelli L."/>
            <person name="Marton T."/>
            <person name="Kruger M."/>
            <person name="Pelin A."/>
            <person name="Brachmann A."/>
            <person name="Corradi N."/>
        </authorList>
    </citation>
    <scope>NUCLEOTIDE SEQUENCE [LARGE SCALE GENOMIC DNA]</scope>
    <source>
        <strain evidence="11 12">C2</strain>
    </source>
</reference>
<reference evidence="11 12" key="2">
    <citation type="submission" date="2017-10" db="EMBL/GenBank/DDBJ databases">
        <title>Extensive intraspecific genome diversity in a model arbuscular mycorrhizal fungus.</title>
        <authorList>
            <person name="Chen E.C.H."/>
            <person name="Morin E."/>
            <person name="Baudet D."/>
            <person name="Noel J."/>
            <person name="Ndikumana S."/>
            <person name="Charron P."/>
            <person name="St-Onge C."/>
            <person name="Giorgi J."/>
            <person name="Grigoriev I.V."/>
            <person name="Roux C."/>
            <person name="Martin F.M."/>
            <person name="Corradi N."/>
        </authorList>
    </citation>
    <scope>NUCLEOTIDE SEQUENCE [LARGE SCALE GENOMIC DNA]</scope>
    <source>
        <strain evidence="11 12">C2</strain>
    </source>
</reference>
<dbReference type="PROSITE" id="PS50011">
    <property type="entry name" value="PROTEIN_KINASE_DOM"/>
    <property type="match status" value="1"/>
</dbReference>
<dbReference type="GO" id="GO:0005737">
    <property type="term" value="C:cytoplasm"/>
    <property type="evidence" value="ECO:0007669"/>
    <property type="project" value="TreeGrafter"/>
</dbReference>
<comment type="catalytic activity">
    <reaction evidence="9">
        <text>L-seryl-[protein] + ATP = O-phospho-L-seryl-[protein] + ADP + H(+)</text>
        <dbReference type="Rhea" id="RHEA:17989"/>
        <dbReference type="Rhea" id="RHEA-COMP:9863"/>
        <dbReference type="Rhea" id="RHEA-COMP:11604"/>
        <dbReference type="ChEBI" id="CHEBI:15378"/>
        <dbReference type="ChEBI" id="CHEBI:29999"/>
        <dbReference type="ChEBI" id="CHEBI:30616"/>
        <dbReference type="ChEBI" id="CHEBI:83421"/>
        <dbReference type="ChEBI" id="CHEBI:456216"/>
        <dbReference type="EC" id="2.7.11.1"/>
    </reaction>
</comment>
<dbReference type="PANTHER" id="PTHR11042">
    <property type="entry name" value="EUKARYOTIC TRANSLATION INITIATION FACTOR 2-ALPHA KINASE EIF2-ALPHA KINASE -RELATED"/>
    <property type="match status" value="1"/>
</dbReference>
<dbReference type="EC" id="2.7.11.1" evidence="1"/>
<accession>A0A2N1NU14</accession>
<evidence type="ECO:0000256" key="4">
    <source>
        <dbReference type="ARBA" id="ARBA00022741"/>
    </source>
</evidence>
<keyword evidence="5 11" id="KW-0418">Kinase</keyword>
<gene>
    <name evidence="11" type="ORF">RhiirC2_691578</name>
</gene>
<protein>
    <recommendedName>
        <fullName evidence="1">non-specific serine/threonine protein kinase</fullName>
        <ecNumber evidence="1">2.7.11.1</ecNumber>
    </recommendedName>
</protein>
<dbReference type="Gene3D" id="3.30.200.20">
    <property type="entry name" value="Phosphorylase Kinase, domain 1"/>
    <property type="match status" value="1"/>
</dbReference>
<dbReference type="GO" id="GO:0005634">
    <property type="term" value="C:nucleus"/>
    <property type="evidence" value="ECO:0007669"/>
    <property type="project" value="TreeGrafter"/>
</dbReference>
<dbReference type="InterPro" id="IPR008271">
    <property type="entry name" value="Ser/Thr_kinase_AS"/>
</dbReference>
<evidence type="ECO:0000256" key="1">
    <source>
        <dbReference type="ARBA" id="ARBA00012513"/>
    </source>
</evidence>
<evidence type="ECO:0000256" key="7">
    <source>
        <dbReference type="ARBA" id="ARBA00037982"/>
    </source>
</evidence>
<dbReference type="InterPro" id="IPR011009">
    <property type="entry name" value="Kinase-like_dom_sf"/>
</dbReference>
<evidence type="ECO:0000256" key="8">
    <source>
        <dbReference type="ARBA" id="ARBA00047899"/>
    </source>
</evidence>
<dbReference type="Pfam" id="PF00069">
    <property type="entry name" value="Pkinase"/>
    <property type="match status" value="1"/>
</dbReference>